<dbReference type="Proteomes" id="UP000955338">
    <property type="component" value="Chromosome"/>
</dbReference>
<evidence type="ECO:0000256" key="2">
    <source>
        <dbReference type="ARBA" id="ARBA00008133"/>
    </source>
</evidence>
<name>A0A8E3S921_9PAST</name>
<accession>A0A8E3S921</accession>
<dbReference type="UniPathway" id="UPA00251">
    <property type="reaction ID" value="UER00320"/>
</dbReference>
<organism evidence="11 12">
    <name type="scientific">Mergibacter septicus</name>
    <dbReference type="NCBI Taxonomy" id="221402"/>
    <lineage>
        <taxon>Bacteria</taxon>
        <taxon>Pseudomonadati</taxon>
        <taxon>Pseudomonadota</taxon>
        <taxon>Gammaproteobacteria</taxon>
        <taxon>Pasteurellales</taxon>
        <taxon>Pasteurellaceae</taxon>
        <taxon>Mergibacter</taxon>
    </lineage>
</organism>
<evidence type="ECO:0000256" key="3">
    <source>
        <dbReference type="ARBA" id="ARBA00013109"/>
    </source>
</evidence>
<evidence type="ECO:0000256" key="4">
    <source>
        <dbReference type="ARBA" id="ARBA00023239"/>
    </source>
</evidence>
<evidence type="ECO:0000256" key="8">
    <source>
        <dbReference type="ARBA" id="ARBA00048617"/>
    </source>
</evidence>
<protein>
    <recommendedName>
        <fullName evidence="7 9">Uroporphyrinogen-III synthase</fullName>
        <ecNumber evidence="3 9">4.2.1.75</ecNumber>
    </recommendedName>
</protein>
<comment type="catalytic activity">
    <reaction evidence="8 9">
        <text>hydroxymethylbilane = uroporphyrinogen III + H2O</text>
        <dbReference type="Rhea" id="RHEA:18965"/>
        <dbReference type="ChEBI" id="CHEBI:15377"/>
        <dbReference type="ChEBI" id="CHEBI:57308"/>
        <dbReference type="ChEBI" id="CHEBI:57845"/>
        <dbReference type="EC" id="4.2.1.75"/>
    </reaction>
</comment>
<dbReference type="PANTHER" id="PTHR38042:SF1">
    <property type="entry name" value="UROPORPHYRINOGEN-III SYNTHASE, CHLOROPLASTIC"/>
    <property type="match status" value="1"/>
</dbReference>
<dbReference type="RefSeq" id="WP_261920128.1">
    <property type="nucleotide sequence ID" value="NZ_CP022010.1"/>
</dbReference>
<comment type="function">
    <text evidence="6 9">Catalyzes cyclization of the linear tetrapyrrole, hydroxymethylbilane, to the macrocyclic uroporphyrinogen III.</text>
</comment>
<comment type="similarity">
    <text evidence="2 9">Belongs to the uroporphyrinogen-III synthase family.</text>
</comment>
<reference evidence="11" key="1">
    <citation type="submission" date="2017-06" db="EMBL/GenBank/DDBJ databases">
        <title>Genome sequencing of pathogenic and non-pathogenic strains within Bisgaard taxon 40.</title>
        <authorList>
            <person name="Ladner J.T."/>
            <person name="Lovett S.P."/>
            <person name="Koroleva G."/>
            <person name="Lorch J.M."/>
        </authorList>
    </citation>
    <scope>NUCLEOTIDE SEQUENCE</scope>
    <source>
        <strain evidence="11">27576-1-I1</strain>
    </source>
</reference>
<evidence type="ECO:0000313" key="11">
    <source>
        <dbReference type="EMBL" id="QDJ15363.1"/>
    </source>
</evidence>
<dbReference type="GO" id="GO:0006782">
    <property type="term" value="P:protoporphyrinogen IX biosynthetic process"/>
    <property type="evidence" value="ECO:0007669"/>
    <property type="project" value="UniProtKB-UniRule"/>
</dbReference>
<evidence type="ECO:0000256" key="9">
    <source>
        <dbReference type="RuleBase" id="RU366031"/>
    </source>
</evidence>
<evidence type="ECO:0000256" key="5">
    <source>
        <dbReference type="ARBA" id="ARBA00023244"/>
    </source>
</evidence>
<dbReference type="CDD" id="cd06578">
    <property type="entry name" value="HemD"/>
    <property type="match status" value="1"/>
</dbReference>
<keyword evidence="12" id="KW-1185">Reference proteome</keyword>
<dbReference type="SUPFAM" id="SSF69618">
    <property type="entry name" value="HemD-like"/>
    <property type="match status" value="1"/>
</dbReference>
<evidence type="ECO:0000256" key="6">
    <source>
        <dbReference type="ARBA" id="ARBA00037589"/>
    </source>
</evidence>
<dbReference type="EC" id="4.2.1.75" evidence="3 9"/>
<dbReference type="Pfam" id="PF02602">
    <property type="entry name" value="HEM4"/>
    <property type="match status" value="1"/>
</dbReference>
<dbReference type="PANTHER" id="PTHR38042">
    <property type="entry name" value="UROPORPHYRINOGEN-III SYNTHASE, CHLOROPLASTIC"/>
    <property type="match status" value="1"/>
</dbReference>
<dbReference type="Gene3D" id="3.40.50.10090">
    <property type="match status" value="2"/>
</dbReference>
<feature type="domain" description="Tetrapyrrole biosynthesis uroporphyrinogen III synthase" evidence="10">
    <location>
        <begin position="15"/>
        <end position="237"/>
    </location>
</feature>
<dbReference type="GO" id="GO:0006780">
    <property type="term" value="P:uroporphyrinogen III biosynthetic process"/>
    <property type="evidence" value="ECO:0007669"/>
    <property type="project" value="UniProtKB-UniRule"/>
</dbReference>
<proteinExistence type="inferred from homology"/>
<keyword evidence="4 9" id="KW-0456">Lyase</keyword>
<dbReference type="AlphaFoldDB" id="A0A8E3S921"/>
<dbReference type="InterPro" id="IPR036108">
    <property type="entry name" value="4pyrrol_syn_uPrphyn_synt_sf"/>
</dbReference>
<dbReference type="EMBL" id="CP022011">
    <property type="protein sequence ID" value="QDJ15363.1"/>
    <property type="molecule type" value="Genomic_DNA"/>
</dbReference>
<evidence type="ECO:0000259" key="10">
    <source>
        <dbReference type="Pfam" id="PF02602"/>
    </source>
</evidence>
<evidence type="ECO:0000313" key="12">
    <source>
        <dbReference type="Proteomes" id="UP000955338"/>
    </source>
</evidence>
<evidence type="ECO:0000256" key="1">
    <source>
        <dbReference type="ARBA" id="ARBA00004772"/>
    </source>
</evidence>
<dbReference type="InterPro" id="IPR039793">
    <property type="entry name" value="UROS/Hem4"/>
</dbReference>
<dbReference type="GO" id="GO:0004852">
    <property type="term" value="F:uroporphyrinogen-III synthase activity"/>
    <property type="evidence" value="ECO:0007669"/>
    <property type="project" value="UniProtKB-UniRule"/>
</dbReference>
<keyword evidence="5 9" id="KW-0627">Porphyrin biosynthesis</keyword>
<dbReference type="InterPro" id="IPR003754">
    <property type="entry name" value="4pyrrol_synth_uPrphyn_synth"/>
</dbReference>
<comment type="pathway">
    <text evidence="1 9">Porphyrin-containing compound metabolism; protoporphyrin-IX biosynthesis; coproporphyrinogen-III from 5-aminolevulinate: step 3/4.</text>
</comment>
<evidence type="ECO:0000256" key="7">
    <source>
        <dbReference type="ARBA" id="ARBA00040167"/>
    </source>
</evidence>
<sequence length="252" mass="27915">MGILITRPGVRGETLTTMCNQAGLAAIHLPFFNLEEGSELNLLPQKLQSLSAGDYVLAVSHYAVSYANSVLQNVGFEWRQDLHYFAVGRKTAAEFSEITEQTVVYPALVENSEGILALPQFSSPNLTGKKLLLLRGNSGRELLQNTIPQRGGEVELLTCYHRTPLEQQADPFLFCRAGIDTIIVSSGEILTALLDFIPKNEHNWLFSCRLIVISQRLADLAIQAGWQIENIVVTDKADNNTLFQTVLSFSYS</sequence>
<gene>
    <name evidence="11" type="ORF">CEP48_08000</name>
</gene>